<gene>
    <name evidence="6" type="ORF">R3W88_015411</name>
</gene>
<dbReference type="Gene3D" id="1.10.1200.270">
    <property type="entry name" value="Methyltransferase, alpha-helical capping domain"/>
    <property type="match status" value="1"/>
</dbReference>
<keyword evidence="5" id="KW-0460">Magnesium</keyword>
<keyword evidence="4" id="KW-0479">Metal-binding</keyword>
<dbReference type="SUPFAM" id="SSF53335">
    <property type="entry name" value="S-adenosyl-L-methionine-dependent methyltransferases"/>
    <property type="match status" value="1"/>
</dbReference>
<dbReference type="AlphaFoldDB" id="A0AAV9KVQ6"/>
<name>A0AAV9KVQ6_9SOLN</name>
<evidence type="ECO:0000256" key="5">
    <source>
        <dbReference type="ARBA" id="ARBA00022842"/>
    </source>
</evidence>
<keyword evidence="2" id="KW-0489">Methyltransferase</keyword>
<comment type="caution">
    <text evidence="6">The sequence shown here is derived from an EMBL/GenBank/DDBJ whole genome shotgun (WGS) entry which is preliminary data.</text>
</comment>
<dbReference type="EMBL" id="JAWPEI010000009">
    <property type="protein sequence ID" value="KAK4717073.1"/>
    <property type="molecule type" value="Genomic_DNA"/>
</dbReference>
<dbReference type="Pfam" id="PF03492">
    <property type="entry name" value="Methyltransf_7"/>
    <property type="match status" value="1"/>
</dbReference>
<dbReference type="GO" id="GO:0032259">
    <property type="term" value="P:methylation"/>
    <property type="evidence" value="ECO:0007669"/>
    <property type="project" value="UniProtKB-KW"/>
</dbReference>
<comment type="similarity">
    <text evidence="1">Belongs to the methyltransferase superfamily. Type-7 methyltransferase family.</text>
</comment>
<dbReference type="Proteomes" id="UP001311915">
    <property type="component" value="Unassembled WGS sequence"/>
</dbReference>
<reference evidence="6 7" key="1">
    <citation type="submission" date="2023-10" db="EMBL/GenBank/DDBJ databases">
        <title>Genome-Wide Identification Analysis in wild type Solanum Pinnatisectum Reveals Some Genes Defensing Phytophthora Infestans.</title>
        <authorList>
            <person name="Sun C."/>
        </authorList>
    </citation>
    <scope>NUCLEOTIDE SEQUENCE [LARGE SCALE GENOMIC DNA]</scope>
    <source>
        <strain evidence="6">LQN</strain>
        <tissue evidence="6">Leaf</tissue>
    </source>
</reference>
<evidence type="ECO:0000313" key="6">
    <source>
        <dbReference type="EMBL" id="KAK4717073.1"/>
    </source>
</evidence>
<evidence type="ECO:0000313" key="7">
    <source>
        <dbReference type="Proteomes" id="UP001311915"/>
    </source>
</evidence>
<dbReference type="GO" id="GO:0046872">
    <property type="term" value="F:metal ion binding"/>
    <property type="evidence" value="ECO:0007669"/>
    <property type="project" value="UniProtKB-KW"/>
</dbReference>
<proteinExistence type="inferred from homology"/>
<organism evidence="6 7">
    <name type="scientific">Solanum pinnatisectum</name>
    <name type="common">tansyleaf nightshade</name>
    <dbReference type="NCBI Taxonomy" id="50273"/>
    <lineage>
        <taxon>Eukaryota</taxon>
        <taxon>Viridiplantae</taxon>
        <taxon>Streptophyta</taxon>
        <taxon>Embryophyta</taxon>
        <taxon>Tracheophyta</taxon>
        <taxon>Spermatophyta</taxon>
        <taxon>Magnoliopsida</taxon>
        <taxon>eudicotyledons</taxon>
        <taxon>Gunneridae</taxon>
        <taxon>Pentapetalae</taxon>
        <taxon>asterids</taxon>
        <taxon>lamiids</taxon>
        <taxon>Solanales</taxon>
        <taxon>Solanaceae</taxon>
        <taxon>Solanoideae</taxon>
        <taxon>Solaneae</taxon>
        <taxon>Solanum</taxon>
    </lineage>
</organism>
<sequence length="376" mass="43616">MEVTKILHMNGGIGDSSYAKNSLLQQKVILMTKSITDEAISALYNNIFPREVIRIADLGCSSGPNTFLTISELIKTIDRERKKKGHKSLEFHIFLNDLPSNDFNTIFRSLSTFYEEDLRKYNMGGDELFVAGVAGSFYTRLFPSNSLHFIHSSYSLHWLSQVPDGIENNKGNIYLTSTSPPNVVKGYYEQYERDFVTFLTYRSKELVKNGRMVLTMLGRENEDRYSKGCSYEWELLAMILKFFITQGSIDEKKVDSFNIPLYNPSPKEVMYIIEKEGSFTIDILKTSKIHRNSCDDEKYNMVQSFRSVAEPLLVSHFDHDELNMDQVFHKYNEIFVNDCRAKEKIMFVNVSRGEFMYIFWVIRTRGHPTKLNILLL</sequence>
<dbReference type="InterPro" id="IPR042086">
    <property type="entry name" value="MeTrfase_capping"/>
</dbReference>
<keyword evidence="3" id="KW-0808">Transferase</keyword>
<dbReference type="Gene3D" id="3.40.50.150">
    <property type="entry name" value="Vaccinia Virus protein VP39"/>
    <property type="match status" value="1"/>
</dbReference>
<protein>
    <submittedName>
        <fullName evidence="6">Uncharacterized protein</fullName>
    </submittedName>
</protein>
<evidence type="ECO:0000256" key="4">
    <source>
        <dbReference type="ARBA" id="ARBA00022723"/>
    </source>
</evidence>
<keyword evidence="7" id="KW-1185">Reference proteome</keyword>
<evidence type="ECO:0000256" key="1">
    <source>
        <dbReference type="ARBA" id="ARBA00007967"/>
    </source>
</evidence>
<dbReference type="InterPro" id="IPR005299">
    <property type="entry name" value="MeTrfase_7"/>
</dbReference>
<accession>A0AAV9KVQ6</accession>
<dbReference type="InterPro" id="IPR029063">
    <property type="entry name" value="SAM-dependent_MTases_sf"/>
</dbReference>
<dbReference type="PANTHER" id="PTHR31009">
    <property type="entry name" value="S-ADENOSYL-L-METHIONINE:CARBOXYL METHYLTRANSFERASE FAMILY PROTEIN"/>
    <property type="match status" value="1"/>
</dbReference>
<dbReference type="GO" id="GO:0008168">
    <property type="term" value="F:methyltransferase activity"/>
    <property type="evidence" value="ECO:0007669"/>
    <property type="project" value="UniProtKB-KW"/>
</dbReference>
<evidence type="ECO:0000256" key="3">
    <source>
        <dbReference type="ARBA" id="ARBA00022679"/>
    </source>
</evidence>
<evidence type="ECO:0000256" key="2">
    <source>
        <dbReference type="ARBA" id="ARBA00022603"/>
    </source>
</evidence>